<feature type="transmembrane region" description="Helical" evidence="6">
    <location>
        <begin position="2449"/>
        <end position="2470"/>
    </location>
</feature>
<dbReference type="Proteomes" id="UP000481153">
    <property type="component" value="Unassembled WGS sequence"/>
</dbReference>
<evidence type="ECO:0000256" key="6">
    <source>
        <dbReference type="SAM" id="Phobius"/>
    </source>
</evidence>
<dbReference type="PANTHER" id="PTHR13715:SF99">
    <property type="entry name" value="INOSITOL 1,4,5-TRISPHOSPHATE RECEPTOR-LIKE PROTEIN A"/>
    <property type="match status" value="1"/>
</dbReference>
<dbReference type="InterPro" id="IPR036770">
    <property type="entry name" value="Ankyrin_rpt-contain_sf"/>
</dbReference>
<evidence type="ECO:0000256" key="5">
    <source>
        <dbReference type="PROSITE-ProRule" id="PRU00023"/>
    </source>
</evidence>
<sequence length="2808" mass="317555">MVAARGEDVVGSIDEEKSFRGNNIIQAAFQSVECLKNVRELLNRRANVDLANKEGRTALIQATQIGGNSEIVALLVAAKCNVLAVDDKKYSALHYAAAGAQADNVRLLLKAEADVEGKTLDGDSALHKACEVGSFEVAQELLQFNIDIDGENSEKRSPLMLASQFGSLAIVQELIRRGSDVNKRDHIGMTALQLAVQGSADVDVVKCLVEAKSDIENTCIEEYSAETVLIRAIKSSSEDVVKYLLSKGANIETADKDGQTPLIVASTHKLHNMIEILLDSGASIEASDKVGCTALMRAVINLDKHGAEVLVQRGANVHSQNKLGFSALSLAMYKDIEFGKSLYTTYRKSFPIQTPTNPLEIQRTSSSMESLHIGDMIFLSIDGGTVMGCDGFVQKTLQSTTVDEEWEDHVFCIHPKLSYDHVNMSAVDHPYFQISDPYSEDEREKKRNSLKLSQILNSKELVTSDTVIQLYHVKSQQYLRLNPMAAENESNVCLDHLASFYSWFQFRSDYGNDIYTWSPVSLVSACVPTTSIGAAKTKPVYLVVSRVKKTVEIGLHTTYDPLLHAPFKLAHNTNSICGNSSRQIPLPQSLGLKVKPAKGEILSAFELEKSSDGKSYEIRHVVSRFFLGIECPCSGKEQVVASLVNATLGASVATVSFENKSSTQAKDHSVEGIETASSMLYRFSHTCAKCGRNWMLSTQQEKVVWNHHGAWFSCSPIEPENVQKMYHVCSWRERYLNLVHDAILFLGKDLNETALRQSIHNVHIVSKQICDLLEARTVDGVGDSLLHICSDIIILEAMFLATSVFRAITSFDEAKEMMVQFFRAMRVLVVGNSSFESYLQDQFEHPIGKIKILSGLDMEFASNYVDARTIMTSMISKNSSSVAYLLEALDTSDNVDSLSWTNKAQFLIALSLTERAHSVTAYKLYDHEIKMTDLWLKNWGTMAVETTLRGDVIWVRWNDCCRGRLLSSTALNRNTVKDIGLANAEVDDSHIALPLQDIVNVLQKKDSTTEAQSYALENWIIIYLHHLKLVSALSLKNTDVRPRFFSLFPPELLIEGACNTFLSFPLRSQYLELFCSLYIPRVSTPEPVQYTSLFLGINEALSINIAILKRLEKLIESSLIDSVNDHPAYFGFIERLLIVMNGLIDIGWYAYEKGKCVQSVTWLYSVGMKWDYITSFEVQRLLDNDPFNLLSRSISGSNIIVTCQRLILPIARKLTRYSIVAKSDDFFFFKAQSGLEDKVKQPIVHYLSSLLTHSDTLVAQEAFLNLFELLPDHSFDWLRVDKPLCAHLKKSDNVLLRQLFAEANSIFGSGVHVIRGSIEIKHKADGKKKKVNKPPTQQLQDAALIVKKWRMDAPTNFLLLRLAHIPERIIGYIQDCLAQNVFVVPPNDVLAAECRYYLTTVPPFDLGDNELLYLYRQSKEKIVEDRIHLVKLFFDMMKLLAPFLSEDLSLSLLKLMVPLLRARPSLVDDVASLVLLLLRQPYTVMDSRFTDVFMALLKHVHHNEAAGRCVIDLLRQSKSDEWKNEAMFFLFHSTAIDLKKIALALPKQIHIFDMVCIVADGSSNKSIYGHLESKSVLSLKWIVGLLNHPNTTQDHQRVSLMLIKTLYLDSELEKSWLLNELSLLTPAFQFCLNHLETGIDESVLILGIVPFLRSWTALAVKKDNYSKSVREYHWHLHGTMKRIASVLENVAAAHSFSCANAHQRLEKIIETLKVPSMCANMGQLTKLKREIHSSFQSEPSLFPPKKALDPRACLSRFYKETKDFLSDKLAPFVAVPQLRKYVTPAVLKAHERLQQWLREDEEVGHLLTVAQYLADMQRQEAPSTPDLISLIITEQDNYNRGKVAQRSKGSRIPQLNQMKSFPALRSAKLKGRTFRGKKYQSIDTPKDRSIEKVEPLQENESILTNVYNSWKLTVEPIDTHIVMESLVRLITYSSSASMLGLRVFIESLATKRKIAEDRKVVDEKYLLHVRLEWKKLLSTAVKANVSSLVFWCVRDSSKDLSNPIKSQLAMNLLAELLADGFQEAQDALFDAYDSLDDDFKVDLFKFLMSHLFGLSHEMKLSTLNVFQLLCEGHHTNWQGMMRSIRFNRCILDAVINLMSAVCKQAGGVFSLSDLEILSNSLEFLSEACQGPCLENQQYLVESVVPRLCADLSLGSIQCESGQYPLLLTKLKYSANESLLSLVEGRGDQLVHLHLAELLEPHLIANVLVTNRLIIKEIQKSKRNYELSDVIFVESMELLRIVYSLLSKVSSGTENELYDFAKKWREAEADNDDLQFFVKKIISVEVVRSDSTIKVYFPRPKEAKYLKQPEKRRLLNIMNLGEENALAVFTSAESRNIAEELRTRHVLATNGEYEWMNEWQTSIRWWMFIVCLYINFVMVIGLSINPDDGDPVVHIWIEWLLSVFGGVFCIMCSSLWLYNLITEATFAYARQLLRPIKLRRMSQKEISKELWDAIGSVGFTIVAWLAIFAAINMEYGFDDDVTFAIMKVSGAYIIVLIILALHKIGSIYHFSYIEGKHTYNDEGLGSSLLFWFNAFIDTITRGKVYVFTTYTFCAFMGLSHSSPLCYLYYGLPLLDILAINPRLSNILKAITSNLAPLGVTMAFGAIVIYLFSLIGFFRYQDLMKDNSSNMECSSMMQCFFTYMHYGLLSGGGIGDYISNTLSHPLDYSQPDQFYERLVFDLAFYIFILVLLVNLIMGIIIDSFTSLRESSEKKVEIEMNTCLVCNETKDDIEYRGILLGLSNNFKRHTEEDHNLWHYLFFIMYLDAKPSNHMNGTESFVYGKLLAKEMSWIPKRMNDPALRGDYLGQEN</sequence>
<evidence type="ECO:0000313" key="10">
    <source>
        <dbReference type="Proteomes" id="UP000481153"/>
    </source>
</evidence>
<feature type="repeat" description="ANK" evidence="5">
    <location>
        <begin position="257"/>
        <end position="289"/>
    </location>
</feature>
<dbReference type="PROSITE" id="PS50088">
    <property type="entry name" value="ANK_REPEAT"/>
    <property type="match status" value="5"/>
</dbReference>
<feature type="repeat" description="ANK" evidence="5">
    <location>
        <begin position="224"/>
        <end position="256"/>
    </location>
</feature>
<dbReference type="PROSITE" id="PS50297">
    <property type="entry name" value="ANK_REP_REGION"/>
    <property type="match status" value="5"/>
</dbReference>
<keyword evidence="3 6" id="KW-1133">Transmembrane helix</keyword>
<reference evidence="9 10" key="1">
    <citation type="submission" date="2019-07" db="EMBL/GenBank/DDBJ databases">
        <title>Genomics analysis of Aphanomyces spp. identifies a new class of oomycete effector associated with host adaptation.</title>
        <authorList>
            <person name="Gaulin E."/>
        </authorList>
    </citation>
    <scope>NUCLEOTIDE SEQUENCE [LARGE SCALE GENOMIC DNA]</scope>
    <source>
        <strain evidence="9 10">ATCC 201684</strain>
    </source>
</reference>
<dbReference type="Gene3D" id="2.80.10.50">
    <property type="match status" value="1"/>
</dbReference>
<evidence type="ECO:0000256" key="1">
    <source>
        <dbReference type="ARBA" id="ARBA00004141"/>
    </source>
</evidence>
<organism evidence="9 10">
    <name type="scientific">Aphanomyces euteiches</name>
    <dbReference type="NCBI Taxonomy" id="100861"/>
    <lineage>
        <taxon>Eukaryota</taxon>
        <taxon>Sar</taxon>
        <taxon>Stramenopiles</taxon>
        <taxon>Oomycota</taxon>
        <taxon>Saprolegniomycetes</taxon>
        <taxon>Saprolegniales</taxon>
        <taxon>Verrucalvaceae</taxon>
        <taxon>Aphanomyces</taxon>
    </lineage>
</organism>
<name>A0A6G0WFQ1_9STRA</name>
<dbReference type="Pfam" id="PF00520">
    <property type="entry name" value="Ion_trans"/>
    <property type="match status" value="1"/>
</dbReference>
<dbReference type="EMBL" id="VJMJ01000231">
    <property type="protein sequence ID" value="KAF0725899.1"/>
    <property type="molecule type" value="Genomic_DNA"/>
</dbReference>
<dbReference type="Gene3D" id="1.25.40.20">
    <property type="entry name" value="Ankyrin repeat-containing domain"/>
    <property type="match status" value="1"/>
</dbReference>
<feature type="repeat" description="ANK" evidence="5">
    <location>
        <begin position="154"/>
        <end position="186"/>
    </location>
</feature>
<feature type="domain" description="Ion transport" evidence="7">
    <location>
        <begin position="2557"/>
        <end position="2709"/>
    </location>
</feature>
<dbReference type="InterPro" id="IPR005821">
    <property type="entry name" value="Ion_trans_dom"/>
</dbReference>
<dbReference type="InterPro" id="IPR013662">
    <property type="entry name" value="RIH_assoc-dom"/>
</dbReference>
<dbReference type="InterPro" id="IPR002110">
    <property type="entry name" value="Ankyrin_rpt"/>
</dbReference>
<dbReference type="VEuPathDB" id="FungiDB:AeMF1_019825"/>
<keyword evidence="10" id="KW-1185">Reference proteome</keyword>
<evidence type="ECO:0000259" key="8">
    <source>
        <dbReference type="Pfam" id="PF08454"/>
    </source>
</evidence>
<evidence type="ECO:0000256" key="3">
    <source>
        <dbReference type="ARBA" id="ARBA00022989"/>
    </source>
</evidence>
<comment type="subcellular location">
    <subcellularLocation>
        <location evidence="1">Membrane</location>
        <topology evidence="1">Multi-pass membrane protein</topology>
    </subcellularLocation>
</comment>
<feature type="transmembrane region" description="Helical" evidence="6">
    <location>
        <begin position="2395"/>
        <end position="2428"/>
    </location>
</feature>
<dbReference type="Pfam" id="PF12796">
    <property type="entry name" value="Ank_2"/>
    <property type="match status" value="3"/>
</dbReference>
<proteinExistence type="predicted"/>
<dbReference type="Gene3D" id="1.10.287.70">
    <property type="match status" value="1"/>
</dbReference>
<evidence type="ECO:0000256" key="2">
    <source>
        <dbReference type="ARBA" id="ARBA00022692"/>
    </source>
</evidence>
<feature type="repeat" description="ANK" evidence="5">
    <location>
        <begin position="121"/>
        <end position="153"/>
    </location>
</feature>
<feature type="transmembrane region" description="Helical" evidence="6">
    <location>
        <begin position="2588"/>
        <end position="2616"/>
    </location>
</feature>
<accession>A0A6G0WFQ1</accession>
<dbReference type="GO" id="GO:0006816">
    <property type="term" value="P:calcium ion transport"/>
    <property type="evidence" value="ECO:0007669"/>
    <property type="project" value="InterPro"/>
</dbReference>
<gene>
    <name evidence="9" type="ORF">Ae201684_015750</name>
</gene>
<evidence type="ECO:0000259" key="7">
    <source>
        <dbReference type="Pfam" id="PF00520"/>
    </source>
</evidence>
<protein>
    <submittedName>
        <fullName evidence="9">Uncharacterized protein</fullName>
    </submittedName>
</protein>
<feature type="transmembrane region" description="Helical" evidence="6">
    <location>
        <begin position="2676"/>
        <end position="2699"/>
    </location>
</feature>
<dbReference type="GO" id="GO:0016020">
    <property type="term" value="C:membrane"/>
    <property type="evidence" value="ECO:0007669"/>
    <property type="project" value="UniProtKB-SubCell"/>
</dbReference>
<feature type="transmembrane region" description="Helical" evidence="6">
    <location>
        <begin position="2637"/>
        <end position="2656"/>
    </location>
</feature>
<keyword evidence="5" id="KW-0040">ANK repeat</keyword>
<comment type="caution">
    <text evidence="9">The sequence shown here is derived from an EMBL/GenBank/DDBJ whole genome shotgun (WGS) entry which is preliminary data.</text>
</comment>
<evidence type="ECO:0000313" key="9">
    <source>
        <dbReference type="EMBL" id="KAF0725899.1"/>
    </source>
</evidence>
<dbReference type="SUPFAM" id="SSF48403">
    <property type="entry name" value="Ankyrin repeat"/>
    <property type="match status" value="1"/>
</dbReference>
<feature type="domain" description="RyR/IP3R Homology associated" evidence="8">
    <location>
        <begin position="2061"/>
        <end position="2149"/>
    </location>
</feature>
<evidence type="ECO:0000256" key="4">
    <source>
        <dbReference type="ARBA" id="ARBA00023136"/>
    </source>
</evidence>
<keyword evidence="4 6" id="KW-0472">Membrane</keyword>
<feature type="transmembrane region" description="Helical" evidence="6">
    <location>
        <begin position="2364"/>
        <end position="2383"/>
    </location>
</feature>
<feature type="repeat" description="ANK" evidence="5">
    <location>
        <begin position="88"/>
        <end position="120"/>
    </location>
</feature>
<feature type="transmembrane region" description="Helical" evidence="6">
    <location>
        <begin position="2543"/>
        <end position="2568"/>
    </location>
</feature>
<dbReference type="InterPro" id="IPR015925">
    <property type="entry name" value="Ryanodine_IP3_receptor"/>
</dbReference>
<dbReference type="PANTHER" id="PTHR13715">
    <property type="entry name" value="RYANODINE RECEPTOR AND IP3 RECEPTOR"/>
    <property type="match status" value="1"/>
</dbReference>
<dbReference type="SMART" id="SM00248">
    <property type="entry name" value="ANK"/>
    <property type="match status" value="9"/>
</dbReference>
<dbReference type="GO" id="GO:0005216">
    <property type="term" value="F:monoatomic ion channel activity"/>
    <property type="evidence" value="ECO:0007669"/>
    <property type="project" value="InterPro"/>
</dbReference>
<keyword evidence="2 6" id="KW-0812">Transmembrane</keyword>
<dbReference type="Pfam" id="PF08454">
    <property type="entry name" value="RIH_assoc"/>
    <property type="match status" value="1"/>
</dbReference>